<dbReference type="EMBL" id="CP147404">
    <property type="protein sequence ID" value="WXB91861.1"/>
    <property type="molecule type" value="Genomic_DNA"/>
</dbReference>
<proteinExistence type="predicted"/>
<dbReference type="SUPFAM" id="SSF69279">
    <property type="entry name" value="Phage tail proteins"/>
    <property type="match status" value="1"/>
</dbReference>
<evidence type="ECO:0000313" key="1">
    <source>
        <dbReference type="EMBL" id="WXB91861.1"/>
    </source>
</evidence>
<reference evidence="1 2" key="1">
    <citation type="submission" date="2024-02" db="EMBL/GenBank/DDBJ databases">
        <title>Seven novel Bacillus-like species.</title>
        <authorList>
            <person name="Liu G."/>
        </authorList>
    </citation>
    <scope>NUCLEOTIDE SEQUENCE [LARGE SCALE GENOMIC DNA]</scope>
    <source>
        <strain evidence="1 2">FJAT-52991</strain>
    </source>
</reference>
<dbReference type="Proteomes" id="UP001387364">
    <property type="component" value="Chromosome"/>
</dbReference>
<name>A0ABZ2N3A2_9BACI</name>
<sequence>MRVINDDLFQSITNQFQIGESRRPTQYVMVRNRFWGKTKPEHSHFDIEWARLPNVLSIDIDETTESPAKTFTIVLENKDGLFSPDYSKGKRPIGFVWRGVGDSAWFRQLYPNTELQIHLGYGDDIRKMLTGYIDNVRINAQEQTITITGRSKYKRAITNTIFPPKGREYFIERTNINIYHAVKALLETAGLEVTGSPVNVPGTNTLYETGVKLGKRGQAFDEVVREVVNSLFHTLTENSHGVIKFQQLPKYSRSDPADFIVDDYLHIKELEYEMDDTELYGRILVTCGEAKSAFTSSYIEQDILLGQRREVELDVPWANSPAKRHLAARAYITQMLYKWRRLSIAIPANPAIELWDIVGIREKISTTTQTYHLRGIRTSFSTSGFFQILEASSNIGFAPQKMPPPPSDLPMITRKAGAGYFTVSGSAGDRVALIINGQRSKDIKLGESVNVPANLKVGSNVIITEGVSAGPKDGLSANLRFTDSTGVTTMVQTINYPRTEVDEPTGFYKVRPRSTWVIEGVT</sequence>
<accession>A0ABZ2N3A2</accession>
<organism evidence="1 2">
    <name type="scientific">Bacillus kandeliae</name>
    <dbReference type="NCBI Taxonomy" id="3129297"/>
    <lineage>
        <taxon>Bacteria</taxon>
        <taxon>Bacillati</taxon>
        <taxon>Bacillota</taxon>
        <taxon>Bacilli</taxon>
        <taxon>Bacillales</taxon>
        <taxon>Bacillaceae</taxon>
        <taxon>Bacillus</taxon>
    </lineage>
</organism>
<keyword evidence="2" id="KW-1185">Reference proteome</keyword>
<protein>
    <submittedName>
        <fullName evidence="1">Uncharacterized protein</fullName>
    </submittedName>
</protein>
<dbReference type="RefSeq" id="WP_338749776.1">
    <property type="nucleotide sequence ID" value="NZ_CP147404.1"/>
</dbReference>
<gene>
    <name evidence="1" type="ORF">WDJ61_11335</name>
</gene>
<evidence type="ECO:0000313" key="2">
    <source>
        <dbReference type="Proteomes" id="UP001387364"/>
    </source>
</evidence>